<dbReference type="AlphaFoldDB" id="A0A821LCP8"/>
<keyword evidence="9" id="KW-0807">Transducer</keyword>
<dbReference type="InterPro" id="IPR000276">
    <property type="entry name" value="GPCR_Rhodpsn"/>
</dbReference>
<evidence type="ECO:0000256" key="3">
    <source>
        <dbReference type="ARBA" id="ARBA00022475"/>
    </source>
</evidence>
<evidence type="ECO:0000313" key="12">
    <source>
        <dbReference type="EMBL" id="CAF4748902.1"/>
    </source>
</evidence>
<feature type="transmembrane region" description="Helical" evidence="10">
    <location>
        <begin position="185"/>
        <end position="210"/>
    </location>
</feature>
<dbReference type="SUPFAM" id="SSF81321">
    <property type="entry name" value="Family A G protein-coupled receptor-like"/>
    <property type="match status" value="1"/>
</dbReference>
<proteinExistence type="inferred from homology"/>
<feature type="transmembrane region" description="Helical" evidence="10">
    <location>
        <begin position="264"/>
        <end position="285"/>
    </location>
</feature>
<dbReference type="GO" id="GO:0004930">
    <property type="term" value="F:G protein-coupled receptor activity"/>
    <property type="evidence" value="ECO:0007669"/>
    <property type="project" value="UniProtKB-KW"/>
</dbReference>
<evidence type="ECO:0000256" key="9">
    <source>
        <dbReference type="ARBA" id="ARBA00023224"/>
    </source>
</evidence>
<dbReference type="InterPro" id="IPR050569">
    <property type="entry name" value="TAAR"/>
</dbReference>
<keyword evidence="3" id="KW-1003">Cell membrane</keyword>
<evidence type="ECO:0000256" key="4">
    <source>
        <dbReference type="ARBA" id="ARBA00022692"/>
    </source>
</evidence>
<evidence type="ECO:0000256" key="5">
    <source>
        <dbReference type="ARBA" id="ARBA00022989"/>
    </source>
</evidence>
<keyword evidence="4 10" id="KW-0812">Transmembrane</keyword>
<dbReference type="Gene3D" id="1.20.1070.10">
    <property type="entry name" value="Rhodopsin 7-helix transmembrane proteins"/>
    <property type="match status" value="1"/>
</dbReference>
<sequence length="355" mass="40846">MYGVATYSTDPNSNQTFSPVTFNKEWPEVWRLLIMLTLATMGTIFNGFFVGSFFVERRLCRAGLAYLACIGLTDTIITSVILPMSTVILLSRDWDDVNSCNVVHCLGMSAVYCYSLFFMLTAIEEYLRICCPKQVYGIITRGNVTITAIAVFVLSFTLGSVGVYLDLDYDYCERLHYGNTYYRAISVVMLHLIPCIFTFYYLFTAHLSVFRRAATQPRYRRSHAYGRDSSITALNLTSYIIFFIVWIPYVIISFNLGAASDDQYYNSIWFGHARAVLATSLYCIFDRIFRRAFVYLFNYCCCKRSLSGQLAPRHRREYGTRVRLLHPHMFMARSAQIRLAGRARAVSLIRETQHL</sequence>
<reference evidence="12" key="1">
    <citation type="submission" date="2021-02" db="EMBL/GenBank/DDBJ databases">
        <authorList>
            <person name="Steward A R."/>
        </authorList>
    </citation>
    <scope>NUCLEOTIDE SEQUENCE</scope>
</reference>
<comment type="caution">
    <text evidence="12">The sequence shown here is derived from an EMBL/GenBank/DDBJ whole genome shotgun (WGS) entry which is preliminary data.</text>
</comment>
<keyword evidence="6" id="KW-0297">G-protein coupled receptor</keyword>
<feature type="transmembrane region" description="Helical" evidence="10">
    <location>
        <begin position="64"/>
        <end position="89"/>
    </location>
</feature>
<keyword evidence="5 10" id="KW-1133">Transmembrane helix</keyword>
<dbReference type="GO" id="GO:0005886">
    <property type="term" value="C:plasma membrane"/>
    <property type="evidence" value="ECO:0007669"/>
    <property type="project" value="UniProtKB-SubCell"/>
</dbReference>
<comment type="similarity">
    <text evidence="2">Belongs to the G-protein coupled receptor 1 family.</text>
</comment>
<dbReference type="EMBL" id="CAJOBZ010000001">
    <property type="protein sequence ID" value="CAF4748902.1"/>
    <property type="molecule type" value="Genomic_DNA"/>
</dbReference>
<protein>
    <recommendedName>
        <fullName evidence="11">G-protein coupled receptors family 1 profile domain-containing protein</fullName>
    </recommendedName>
</protein>
<dbReference type="InterPro" id="IPR017452">
    <property type="entry name" value="GPCR_Rhodpsn_7TM"/>
</dbReference>
<evidence type="ECO:0000256" key="1">
    <source>
        <dbReference type="ARBA" id="ARBA00004651"/>
    </source>
</evidence>
<keyword evidence="8" id="KW-0675">Receptor</keyword>
<name>A0A821LCP8_9NEOP</name>
<evidence type="ECO:0000256" key="8">
    <source>
        <dbReference type="ARBA" id="ARBA00023170"/>
    </source>
</evidence>
<organism evidence="12 13">
    <name type="scientific">Pieris macdunnoughi</name>
    <dbReference type="NCBI Taxonomy" id="345717"/>
    <lineage>
        <taxon>Eukaryota</taxon>
        <taxon>Metazoa</taxon>
        <taxon>Ecdysozoa</taxon>
        <taxon>Arthropoda</taxon>
        <taxon>Hexapoda</taxon>
        <taxon>Insecta</taxon>
        <taxon>Pterygota</taxon>
        <taxon>Neoptera</taxon>
        <taxon>Endopterygota</taxon>
        <taxon>Lepidoptera</taxon>
        <taxon>Glossata</taxon>
        <taxon>Ditrysia</taxon>
        <taxon>Papilionoidea</taxon>
        <taxon>Pieridae</taxon>
        <taxon>Pierinae</taxon>
        <taxon>Pieris</taxon>
    </lineage>
</organism>
<evidence type="ECO:0000256" key="6">
    <source>
        <dbReference type="ARBA" id="ARBA00023040"/>
    </source>
</evidence>
<evidence type="ECO:0000256" key="10">
    <source>
        <dbReference type="SAM" id="Phobius"/>
    </source>
</evidence>
<comment type="subcellular location">
    <subcellularLocation>
        <location evidence="1">Cell membrane</location>
        <topology evidence="1">Multi-pass membrane protein</topology>
    </subcellularLocation>
</comment>
<evidence type="ECO:0000259" key="11">
    <source>
        <dbReference type="PROSITE" id="PS50262"/>
    </source>
</evidence>
<evidence type="ECO:0000256" key="7">
    <source>
        <dbReference type="ARBA" id="ARBA00023136"/>
    </source>
</evidence>
<feature type="domain" description="G-protein coupled receptors family 1 profile" evidence="11">
    <location>
        <begin position="45"/>
        <end position="254"/>
    </location>
</feature>
<evidence type="ECO:0000313" key="13">
    <source>
        <dbReference type="Proteomes" id="UP000663880"/>
    </source>
</evidence>
<dbReference type="OrthoDB" id="5984709at2759"/>
<evidence type="ECO:0000256" key="2">
    <source>
        <dbReference type="ARBA" id="ARBA00010663"/>
    </source>
</evidence>
<feature type="transmembrane region" description="Helical" evidence="10">
    <location>
        <begin position="231"/>
        <end position="252"/>
    </location>
</feature>
<dbReference type="Proteomes" id="UP000663880">
    <property type="component" value="Unassembled WGS sequence"/>
</dbReference>
<dbReference type="PANTHER" id="PTHR24249:SF411">
    <property type="entry name" value="G-PROTEIN COUPLED RECEPTORS FAMILY 1 PROFILE DOMAIN-CONTAINING PROTEIN"/>
    <property type="match status" value="1"/>
</dbReference>
<keyword evidence="13" id="KW-1185">Reference proteome</keyword>
<feature type="transmembrane region" description="Helical" evidence="10">
    <location>
        <begin position="32"/>
        <end position="55"/>
    </location>
</feature>
<dbReference type="PROSITE" id="PS50262">
    <property type="entry name" value="G_PROTEIN_RECEP_F1_2"/>
    <property type="match status" value="1"/>
</dbReference>
<feature type="transmembrane region" description="Helical" evidence="10">
    <location>
        <begin position="101"/>
        <end position="123"/>
    </location>
</feature>
<dbReference type="Pfam" id="PF00001">
    <property type="entry name" value="7tm_1"/>
    <property type="match status" value="1"/>
</dbReference>
<feature type="transmembrane region" description="Helical" evidence="10">
    <location>
        <begin position="144"/>
        <end position="165"/>
    </location>
</feature>
<keyword evidence="7 10" id="KW-0472">Membrane</keyword>
<dbReference type="PANTHER" id="PTHR24249">
    <property type="entry name" value="HISTAMINE RECEPTOR-RELATED G-PROTEIN COUPLED RECEPTOR"/>
    <property type="match status" value="1"/>
</dbReference>
<dbReference type="CDD" id="cd00637">
    <property type="entry name" value="7tm_classA_rhodopsin-like"/>
    <property type="match status" value="1"/>
</dbReference>
<gene>
    <name evidence="12" type="ORF">PMACD_LOCUS548</name>
</gene>
<accession>A0A821LCP8</accession>